<name>A0AAD5M0P2_PARTN</name>
<feature type="compositionally biased region" description="Polar residues" evidence="1">
    <location>
        <begin position="65"/>
        <end position="74"/>
    </location>
</feature>
<evidence type="ECO:0000313" key="3">
    <source>
        <dbReference type="Proteomes" id="UP001196413"/>
    </source>
</evidence>
<feature type="region of interest" description="Disordered" evidence="1">
    <location>
        <begin position="50"/>
        <end position="74"/>
    </location>
</feature>
<dbReference type="AlphaFoldDB" id="A0AAD5M0P2"/>
<protein>
    <submittedName>
        <fullName evidence="2">Uncharacterized protein</fullName>
    </submittedName>
</protein>
<reference evidence="2" key="1">
    <citation type="submission" date="2021-06" db="EMBL/GenBank/DDBJ databases">
        <title>Parelaphostrongylus tenuis whole genome reference sequence.</title>
        <authorList>
            <person name="Garwood T.J."/>
            <person name="Larsen P.A."/>
            <person name="Fountain-Jones N.M."/>
            <person name="Garbe J.R."/>
            <person name="Macchietto M.G."/>
            <person name="Kania S.A."/>
            <person name="Gerhold R.W."/>
            <person name="Richards J.E."/>
            <person name="Wolf T.M."/>
        </authorList>
    </citation>
    <scope>NUCLEOTIDE SEQUENCE</scope>
    <source>
        <strain evidence="2">MNPRO001-30</strain>
        <tissue evidence="2">Meninges</tissue>
    </source>
</reference>
<comment type="caution">
    <text evidence="2">The sequence shown here is derived from an EMBL/GenBank/DDBJ whole genome shotgun (WGS) entry which is preliminary data.</text>
</comment>
<dbReference type="EMBL" id="JAHQIW010000389">
    <property type="protein sequence ID" value="KAJ1347853.1"/>
    <property type="molecule type" value="Genomic_DNA"/>
</dbReference>
<gene>
    <name evidence="2" type="ORF">KIN20_003019</name>
</gene>
<accession>A0AAD5M0P2</accession>
<evidence type="ECO:0000256" key="1">
    <source>
        <dbReference type="SAM" id="MobiDB-lite"/>
    </source>
</evidence>
<evidence type="ECO:0000313" key="2">
    <source>
        <dbReference type="EMBL" id="KAJ1347853.1"/>
    </source>
</evidence>
<keyword evidence="3" id="KW-1185">Reference proteome</keyword>
<dbReference type="Proteomes" id="UP001196413">
    <property type="component" value="Unassembled WGS sequence"/>
</dbReference>
<organism evidence="2 3">
    <name type="scientific">Parelaphostrongylus tenuis</name>
    <name type="common">Meningeal worm</name>
    <dbReference type="NCBI Taxonomy" id="148309"/>
    <lineage>
        <taxon>Eukaryota</taxon>
        <taxon>Metazoa</taxon>
        <taxon>Ecdysozoa</taxon>
        <taxon>Nematoda</taxon>
        <taxon>Chromadorea</taxon>
        <taxon>Rhabditida</taxon>
        <taxon>Rhabditina</taxon>
        <taxon>Rhabditomorpha</taxon>
        <taxon>Strongyloidea</taxon>
        <taxon>Metastrongylidae</taxon>
        <taxon>Parelaphostrongylus</taxon>
    </lineage>
</organism>
<proteinExistence type="predicted"/>
<sequence length="89" mass="10374">MLTRCQDISYLKPLPIMYLESITHFSTTSLTCPWHQLYHSLVVRYKVKSYSKNPRGRSNQDETRSSTLSQSVQDDSIVTETKIVVHRQN</sequence>